<evidence type="ECO:0000313" key="2">
    <source>
        <dbReference type="Proteomes" id="UP000050761"/>
    </source>
</evidence>
<accession>A0A183GET5</accession>
<reference evidence="1 2" key="1">
    <citation type="submission" date="2018-11" db="EMBL/GenBank/DDBJ databases">
        <authorList>
            <consortium name="Pathogen Informatics"/>
        </authorList>
    </citation>
    <scope>NUCLEOTIDE SEQUENCE [LARGE SCALE GENOMIC DNA]</scope>
</reference>
<gene>
    <name evidence="1" type="ORF">HPBE_LOCUS20869</name>
</gene>
<proteinExistence type="predicted"/>
<organism evidence="2 3">
    <name type="scientific">Heligmosomoides polygyrus</name>
    <name type="common">Parasitic roundworm</name>
    <dbReference type="NCBI Taxonomy" id="6339"/>
    <lineage>
        <taxon>Eukaryota</taxon>
        <taxon>Metazoa</taxon>
        <taxon>Ecdysozoa</taxon>
        <taxon>Nematoda</taxon>
        <taxon>Chromadorea</taxon>
        <taxon>Rhabditida</taxon>
        <taxon>Rhabditina</taxon>
        <taxon>Rhabditomorpha</taxon>
        <taxon>Strongyloidea</taxon>
        <taxon>Heligmosomidae</taxon>
        <taxon>Heligmosomoides</taxon>
    </lineage>
</organism>
<dbReference type="Proteomes" id="UP000050761">
    <property type="component" value="Unassembled WGS sequence"/>
</dbReference>
<dbReference type="WBParaSite" id="HPBE_0002086701-mRNA-1">
    <property type="protein sequence ID" value="HPBE_0002086701-mRNA-1"/>
    <property type="gene ID" value="HPBE_0002086701"/>
</dbReference>
<dbReference type="EMBL" id="UZAH01032510">
    <property type="protein sequence ID" value="VDP22238.1"/>
    <property type="molecule type" value="Genomic_DNA"/>
</dbReference>
<protein>
    <submittedName>
        <fullName evidence="1 3">Uncharacterized protein</fullName>
    </submittedName>
</protein>
<evidence type="ECO:0000313" key="3">
    <source>
        <dbReference type="WBParaSite" id="HPBE_0002086701-mRNA-1"/>
    </source>
</evidence>
<dbReference type="AlphaFoldDB" id="A0A183GET5"/>
<sequence>MGVHFDPMLLGPTFPLWWELCRGRFVATPHAASAAVVLGGILPQCQALRHRSAEVLFILHDSSDKSDETAARGSMNR</sequence>
<keyword evidence="2" id="KW-1185">Reference proteome</keyword>
<accession>A0A3P8CM88</accession>
<evidence type="ECO:0000313" key="1">
    <source>
        <dbReference type="EMBL" id="VDP22238.1"/>
    </source>
</evidence>
<name>A0A183GET5_HELPZ</name>
<reference evidence="3" key="2">
    <citation type="submission" date="2019-09" db="UniProtKB">
        <authorList>
            <consortium name="WormBaseParasite"/>
        </authorList>
    </citation>
    <scope>IDENTIFICATION</scope>
</reference>